<sequence length="196" mass="21257">MSSPLLEDGSCNVGVFCVQEVNDSNNNNSTGGLRCCYGLAIDLMLRVATDLHVSLQPYLVADGQFGQPRSGRWTGVVGDLIRGAAHVSFAPLSITSARAKLIDFSVPYFFSSISILSSSQQADIPLLAFLIPFSSELWAAIFISLNVTALAVALYEWHSPFGLNPWGRQRSKNFSLGSALWVVWGLLFSHLVAFKG</sequence>
<evidence type="ECO:0000256" key="1">
    <source>
        <dbReference type="ARBA" id="ARBA00004141"/>
    </source>
</evidence>
<dbReference type="SUPFAM" id="SSF53850">
    <property type="entry name" value="Periplasmic binding protein-like II"/>
    <property type="match status" value="1"/>
</dbReference>
<reference evidence="17" key="1">
    <citation type="submission" date="2025-08" db="UniProtKB">
        <authorList>
            <consortium name="RefSeq"/>
        </authorList>
    </citation>
    <scope>IDENTIFICATION</scope>
    <source>
        <tissue evidence="17">Whole organism</tissue>
    </source>
</reference>
<evidence type="ECO:0000256" key="3">
    <source>
        <dbReference type="ARBA" id="ARBA00022448"/>
    </source>
</evidence>
<feature type="transmembrane region" description="Helical" evidence="13">
    <location>
        <begin position="175"/>
        <end position="194"/>
    </location>
</feature>
<dbReference type="GO" id="GO:0043226">
    <property type="term" value="C:organelle"/>
    <property type="evidence" value="ECO:0007669"/>
    <property type="project" value="UniProtKB-ARBA"/>
</dbReference>
<keyword evidence="9" id="KW-0675">Receptor</keyword>
<keyword evidence="11" id="KW-1071">Ligand-gated ion channel</keyword>
<feature type="transmembrane region" description="Helical" evidence="13">
    <location>
        <begin position="137"/>
        <end position="155"/>
    </location>
</feature>
<keyword evidence="7" id="KW-0406">Ion transport</keyword>
<feature type="domain" description="Ionotropic glutamate receptor C-terminal" evidence="14">
    <location>
        <begin position="12"/>
        <end position="196"/>
    </location>
</feature>
<evidence type="ECO:0000256" key="12">
    <source>
        <dbReference type="ARBA" id="ARBA00023303"/>
    </source>
</evidence>
<protein>
    <submittedName>
        <fullName evidence="17">Glutamate receptor ionotropic, NMDA 3A-like</fullName>
    </submittedName>
</protein>
<dbReference type="FunFam" id="3.40.190.10:FF:000078">
    <property type="entry name" value="glutamate receptor ionotropic, NMDA 3B"/>
    <property type="match status" value="1"/>
</dbReference>
<evidence type="ECO:0000313" key="16">
    <source>
        <dbReference type="Proteomes" id="UP000694843"/>
    </source>
</evidence>
<dbReference type="OMA" id="RTHIEDS"/>
<keyword evidence="3" id="KW-0813">Transport</keyword>
<dbReference type="AlphaFoldDB" id="A0A979FI47"/>
<organism evidence="16 17">
    <name type="scientific">Hyalella azteca</name>
    <name type="common">Amphipod</name>
    <dbReference type="NCBI Taxonomy" id="294128"/>
    <lineage>
        <taxon>Eukaryota</taxon>
        <taxon>Metazoa</taxon>
        <taxon>Ecdysozoa</taxon>
        <taxon>Arthropoda</taxon>
        <taxon>Crustacea</taxon>
        <taxon>Multicrustacea</taxon>
        <taxon>Malacostraca</taxon>
        <taxon>Eumalacostraca</taxon>
        <taxon>Peracarida</taxon>
        <taxon>Amphipoda</taxon>
        <taxon>Senticaudata</taxon>
        <taxon>Talitrida</taxon>
        <taxon>Talitroidea</taxon>
        <taxon>Hyalellidae</taxon>
        <taxon>Hyalella</taxon>
    </lineage>
</organism>
<keyword evidence="16" id="KW-1185">Reference proteome</keyword>
<accession>A0A979FI47</accession>
<dbReference type="Gene3D" id="1.10.287.70">
    <property type="match status" value="1"/>
</dbReference>
<dbReference type="SMART" id="SM00079">
    <property type="entry name" value="PBPe"/>
    <property type="match status" value="1"/>
</dbReference>
<dbReference type="Pfam" id="PF10613">
    <property type="entry name" value="Lig_chan-Glu_bd"/>
    <property type="match status" value="1"/>
</dbReference>
<gene>
    <name evidence="17" type="primary">LOC108669595</name>
</gene>
<dbReference type="InterPro" id="IPR015683">
    <property type="entry name" value="Ionotropic_Glu_rcpt"/>
</dbReference>
<dbReference type="GeneID" id="108669595"/>
<evidence type="ECO:0000256" key="6">
    <source>
        <dbReference type="ARBA" id="ARBA00023054"/>
    </source>
</evidence>
<dbReference type="GO" id="GO:0015276">
    <property type="term" value="F:ligand-gated monoatomic ion channel activity"/>
    <property type="evidence" value="ECO:0007669"/>
    <property type="project" value="InterPro"/>
</dbReference>
<keyword evidence="4 13" id="KW-0812">Transmembrane</keyword>
<evidence type="ECO:0000256" key="2">
    <source>
        <dbReference type="ARBA" id="ARBA00008685"/>
    </source>
</evidence>
<evidence type="ECO:0000256" key="9">
    <source>
        <dbReference type="ARBA" id="ARBA00023170"/>
    </source>
</evidence>
<evidence type="ECO:0000256" key="5">
    <source>
        <dbReference type="ARBA" id="ARBA00022989"/>
    </source>
</evidence>
<name>A0A979FI47_HYAAZ</name>
<dbReference type="KEGG" id="hazt:108669595"/>
<dbReference type="GO" id="GO:0005886">
    <property type="term" value="C:plasma membrane"/>
    <property type="evidence" value="ECO:0007669"/>
    <property type="project" value="UniProtKB-ARBA"/>
</dbReference>
<keyword evidence="12" id="KW-0407">Ion channel</keyword>
<evidence type="ECO:0000256" key="11">
    <source>
        <dbReference type="ARBA" id="ARBA00023286"/>
    </source>
</evidence>
<evidence type="ECO:0000313" key="17">
    <source>
        <dbReference type="RefSeq" id="XP_047735955.1"/>
    </source>
</evidence>
<dbReference type="InterPro" id="IPR001320">
    <property type="entry name" value="Iontro_rcpt_C"/>
</dbReference>
<dbReference type="InterPro" id="IPR019594">
    <property type="entry name" value="Glu/Gly-bd"/>
</dbReference>
<keyword evidence="5 13" id="KW-1133">Transmembrane helix</keyword>
<evidence type="ECO:0000256" key="8">
    <source>
        <dbReference type="ARBA" id="ARBA00023136"/>
    </source>
</evidence>
<evidence type="ECO:0000256" key="4">
    <source>
        <dbReference type="ARBA" id="ARBA00022692"/>
    </source>
</evidence>
<comment type="subcellular location">
    <subcellularLocation>
        <location evidence="1">Membrane</location>
        <topology evidence="1">Multi-pass membrane protein</topology>
    </subcellularLocation>
</comment>
<keyword evidence="6" id="KW-0175">Coiled coil</keyword>
<keyword evidence="10" id="KW-0325">Glycoprotein</keyword>
<dbReference type="OrthoDB" id="5984008at2759"/>
<evidence type="ECO:0000256" key="7">
    <source>
        <dbReference type="ARBA" id="ARBA00023065"/>
    </source>
</evidence>
<dbReference type="Pfam" id="PF00060">
    <property type="entry name" value="Lig_chan"/>
    <property type="match status" value="1"/>
</dbReference>
<dbReference type="RefSeq" id="XP_047735955.1">
    <property type="nucleotide sequence ID" value="XM_047879999.1"/>
</dbReference>
<dbReference type="PANTHER" id="PTHR18966">
    <property type="entry name" value="IONOTROPIC GLUTAMATE RECEPTOR"/>
    <property type="match status" value="1"/>
</dbReference>
<dbReference type="SMART" id="SM00918">
    <property type="entry name" value="Lig_chan-Glu_bd"/>
    <property type="match status" value="1"/>
</dbReference>
<keyword evidence="8 13" id="KW-0472">Membrane</keyword>
<evidence type="ECO:0000259" key="14">
    <source>
        <dbReference type="SMART" id="SM00079"/>
    </source>
</evidence>
<comment type="similarity">
    <text evidence="2">Belongs to the glutamate-gated ion channel (TC 1.A.10.1) family.</text>
</comment>
<evidence type="ECO:0000256" key="10">
    <source>
        <dbReference type="ARBA" id="ARBA00023180"/>
    </source>
</evidence>
<dbReference type="Gene3D" id="3.40.190.10">
    <property type="entry name" value="Periplasmic binding protein-like II"/>
    <property type="match status" value="1"/>
</dbReference>
<feature type="domain" description="Ionotropic glutamate receptor L-glutamate and glycine-binding" evidence="15">
    <location>
        <begin position="20"/>
        <end position="82"/>
    </location>
</feature>
<evidence type="ECO:0000256" key="13">
    <source>
        <dbReference type="SAM" id="Phobius"/>
    </source>
</evidence>
<dbReference type="Proteomes" id="UP000694843">
    <property type="component" value="Unplaced"/>
</dbReference>
<proteinExistence type="inferred from homology"/>
<evidence type="ECO:0000259" key="15">
    <source>
        <dbReference type="SMART" id="SM00918"/>
    </source>
</evidence>